<feature type="transmembrane region" description="Helical" evidence="1">
    <location>
        <begin position="419"/>
        <end position="439"/>
    </location>
</feature>
<evidence type="ECO:0000256" key="1">
    <source>
        <dbReference type="SAM" id="Phobius"/>
    </source>
</evidence>
<keyword evidence="1" id="KW-1133">Transmembrane helix</keyword>
<sequence>MNKQNRLTVALFALLITLISPLALATNVLATVSKNKVVKNEVFQLRIVVDKKVSSDALDFSSLEQDFYLGRPSFGSSVNIINGDRSTRSEWNITLAPQRLGVATIPAFTLDGASSKPIEIQVSVDSNEPKISDLIEVQSQLSKSQLYPNESATLTTRLVVKADPRRLQNPNVIPPQAQGISLVALGEPKQYQSVLDGVEVTVLDQSYRVTADAAGEFTLSGIGFKGSVVYGDDRTGTTKLVSANTPAKQFTVKVKPIPADYKGKWLPAASLSLSQQWQDSNGEQIEASIEHSTRVGESITREINLDIQGLAAERFPEIKVNYPSSVRVYQEKPKFSELANGVTRMTIKQVIIAEQEGEVKLNDIKLNWWNSSDSSAQESVLNGLSLDVAPASALNNEPISSPSTPQPTTKTITVTDAGYWPYLTTLFAVLWLATLVLLLRKHQKSPQINTQVQQTSTTADKLVNALREDDKVKASFLVRIWLDEQSFISSDLKQKIDKQVAEMNQSQYSNSSQNWQANELISLIKQAEKRTGSSSHKDQLPPL</sequence>
<keyword evidence="2" id="KW-0732">Signal</keyword>
<dbReference type="Proteomes" id="UP000572722">
    <property type="component" value="Unassembled WGS sequence"/>
</dbReference>
<dbReference type="RefSeq" id="WP_171319937.1">
    <property type="nucleotide sequence ID" value="NZ_VTXO01000001.1"/>
</dbReference>
<dbReference type="AlphaFoldDB" id="A0AAE5LGG7"/>
<dbReference type="Pfam" id="PF13584">
    <property type="entry name" value="BatD"/>
    <property type="match status" value="1"/>
</dbReference>
<protein>
    <submittedName>
        <fullName evidence="3">Protein BatD</fullName>
    </submittedName>
</protein>
<dbReference type="PANTHER" id="PTHR40940:SF1">
    <property type="entry name" value="PROTEIN BATD"/>
    <property type="match status" value="1"/>
</dbReference>
<evidence type="ECO:0000313" key="4">
    <source>
        <dbReference type="Proteomes" id="UP000572722"/>
    </source>
</evidence>
<keyword evidence="1" id="KW-0812">Transmembrane</keyword>
<dbReference type="PANTHER" id="PTHR40940">
    <property type="entry name" value="PROTEIN BATD-RELATED"/>
    <property type="match status" value="1"/>
</dbReference>
<feature type="chain" id="PRO_5042237627" evidence="2">
    <location>
        <begin position="26"/>
        <end position="543"/>
    </location>
</feature>
<evidence type="ECO:0000313" key="3">
    <source>
        <dbReference type="EMBL" id="NOI79186.1"/>
    </source>
</evidence>
<evidence type="ECO:0000256" key="2">
    <source>
        <dbReference type="SAM" id="SignalP"/>
    </source>
</evidence>
<proteinExistence type="predicted"/>
<gene>
    <name evidence="3" type="ORF">F0237_00830</name>
</gene>
<reference evidence="3 4" key="1">
    <citation type="submission" date="2019-08" db="EMBL/GenBank/DDBJ databases">
        <title>Draft genome sequencing and comparative genomics of hatchery-associated Vibrios.</title>
        <authorList>
            <person name="Kehlet-Delgado H."/>
            <person name="Mueller R.S."/>
        </authorList>
    </citation>
    <scope>NUCLEOTIDE SEQUENCE [LARGE SCALE GENOMIC DNA]</scope>
    <source>
        <strain evidence="3 4">01-65-5-1</strain>
    </source>
</reference>
<dbReference type="EMBL" id="VTXO01000001">
    <property type="protein sequence ID" value="NOI79186.1"/>
    <property type="molecule type" value="Genomic_DNA"/>
</dbReference>
<organism evidence="3 4">
    <name type="scientific">Vibrio tubiashii</name>
    <dbReference type="NCBI Taxonomy" id="29498"/>
    <lineage>
        <taxon>Bacteria</taxon>
        <taxon>Pseudomonadati</taxon>
        <taxon>Pseudomonadota</taxon>
        <taxon>Gammaproteobacteria</taxon>
        <taxon>Vibrionales</taxon>
        <taxon>Vibrionaceae</taxon>
        <taxon>Vibrio</taxon>
        <taxon>Vibrio oreintalis group</taxon>
    </lineage>
</organism>
<feature type="signal peptide" evidence="2">
    <location>
        <begin position="1"/>
        <end position="25"/>
    </location>
</feature>
<dbReference type="InterPro" id="IPR025738">
    <property type="entry name" value="BatD"/>
</dbReference>
<keyword evidence="1" id="KW-0472">Membrane</keyword>
<comment type="caution">
    <text evidence="3">The sequence shown here is derived from an EMBL/GenBank/DDBJ whole genome shotgun (WGS) entry which is preliminary data.</text>
</comment>
<accession>A0AAE5LGG7</accession>
<name>A0AAE5LGG7_9VIBR</name>